<proteinExistence type="inferred from homology"/>
<comment type="caution">
    <text evidence="7">The sequence shown here is derived from an EMBL/GenBank/DDBJ whole genome shotgun (WGS) entry which is preliminary data.</text>
</comment>
<name>A0ABW1X3H5_9ACTN</name>
<evidence type="ECO:0000256" key="4">
    <source>
        <dbReference type="ARBA" id="ARBA00022723"/>
    </source>
</evidence>
<dbReference type="Pfam" id="PF00348">
    <property type="entry name" value="polyprenyl_synt"/>
    <property type="match status" value="1"/>
</dbReference>
<accession>A0ABW1X3H5</accession>
<reference evidence="8" key="1">
    <citation type="journal article" date="2019" name="Int. J. Syst. Evol. Microbiol.">
        <title>The Global Catalogue of Microorganisms (GCM) 10K type strain sequencing project: providing services to taxonomists for standard genome sequencing and annotation.</title>
        <authorList>
            <consortium name="The Broad Institute Genomics Platform"/>
            <consortium name="The Broad Institute Genome Sequencing Center for Infectious Disease"/>
            <person name="Wu L."/>
            <person name="Ma J."/>
        </authorList>
    </citation>
    <scope>NUCLEOTIDE SEQUENCE [LARGE SCALE GENOMIC DNA]</scope>
    <source>
        <strain evidence="8">CGMCC 1.15277</strain>
    </source>
</reference>
<comment type="cofactor">
    <cofactor evidence="1">
        <name>Mg(2+)</name>
        <dbReference type="ChEBI" id="CHEBI:18420"/>
    </cofactor>
</comment>
<keyword evidence="4" id="KW-0479">Metal-binding</keyword>
<dbReference type="SUPFAM" id="SSF48576">
    <property type="entry name" value="Terpenoid synthases"/>
    <property type="match status" value="1"/>
</dbReference>
<protein>
    <submittedName>
        <fullName evidence="7">Polyprenyl synthetase family protein</fullName>
        <ecNumber evidence="7">2.5.1.-</ecNumber>
    </submittedName>
</protein>
<evidence type="ECO:0000256" key="1">
    <source>
        <dbReference type="ARBA" id="ARBA00001946"/>
    </source>
</evidence>
<dbReference type="RefSeq" id="WP_343884758.1">
    <property type="nucleotide sequence ID" value="NZ_BAAAKI010000003.1"/>
</dbReference>
<dbReference type="InterPro" id="IPR000092">
    <property type="entry name" value="Polyprenyl_synt"/>
</dbReference>
<dbReference type="SFLD" id="SFLDS00005">
    <property type="entry name" value="Isoprenoid_Synthase_Type_I"/>
    <property type="match status" value="1"/>
</dbReference>
<evidence type="ECO:0000256" key="3">
    <source>
        <dbReference type="ARBA" id="ARBA00022679"/>
    </source>
</evidence>
<gene>
    <name evidence="7" type="ORF">ACFP57_08640</name>
</gene>
<comment type="similarity">
    <text evidence="2 6">Belongs to the FPP/GGPP synthase family.</text>
</comment>
<dbReference type="EC" id="2.5.1.-" evidence="7"/>
<dbReference type="Gene3D" id="1.10.600.10">
    <property type="entry name" value="Farnesyl Diphosphate Synthase"/>
    <property type="match status" value="1"/>
</dbReference>
<dbReference type="InterPro" id="IPR033749">
    <property type="entry name" value="Polyprenyl_synt_CS"/>
</dbReference>
<dbReference type="PANTHER" id="PTHR12001">
    <property type="entry name" value="GERANYLGERANYL PYROPHOSPHATE SYNTHASE"/>
    <property type="match status" value="1"/>
</dbReference>
<dbReference type="InterPro" id="IPR008949">
    <property type="entry name" value="Isoprenoid_synthase_dom_sf"/>
</dbReference>
<organism evidence="7 8">
    <name type="scientific">Luteococcus sanguinis</name>
    <dbReference type="NCBI Taxonomy" id="174038"/>
    <lineage>
        <taxon>Bacteria</taxon>
        <taxon>Bacillati</taxon>
        <taxon>Actinomycetota</taxon>
        <taxon>Actinomycetes</taxon>
        <taxon>Propionibacteriales</taxon>
        <taxon>Propionibacteriaceae</taxon>
        <taxon>Luteococcus</taxon>
    </lineage>
</organism>
<dbReference type="CDD" id="cd00685">
    <property type="entry name" value="Trans_IPPS_HT"/>
    <property type="match status" value="1"/>
</dbReference>
<evidence type="ECO:0000256" key="2">
    <source>
        <dbReference type="ARBA" id="ARBA00006706"/>
    </source>
</evidence>
<keyword evidence="5" id="KW-0460">Magnesium</keyword>
<dbReference type="GO" id="GO:0016740">
    <property type="term" value="F:transferase activity"/>
    <property type="evidence" value="ECO:0007669"/>
    <property type="project" value="UniProtKB-KW"/>
</dbReference>
<sequence length="356" mass="38484">MSPLHEGVLPGDTLRAVDERVERALGELTQMWDGLAGRHADVLGDRDLPWLIRHASGGGKRIRPEMVHWGWVAAGAPESAREQVVDLGAAFELLHLFALVHDDVMDRSELRRGQFTSHAIAREAHIAANAQGDPVAFGDSIAVLVGDLVHSEATLLVAELPAQVRTAWRQMMVELVLGQRRDLTGAALGRRDQEHALEVARMKSGSYTVSGPLRMGAMLGDASPELLDSLSRYAHHAGEAFGLRDDLLGMWGDPEHTGKSDHDDLAAGKATVLLALAHDRLTTDGQQLLACAGSLSPDEETRLRDEMAGCGVREAVEDLITREVEQACTALDSNIVSAEAVTGLTDIAHRLAWRQS</sequence>
<dbReference type="PANTHER" id="PTHR12001:SF85">
    <property type="entry name" value="SHORT CHAIN ISOPRENYL DIPHOSPHATE SYNTHASE"/>
    <property type="match status" value="1"/>
</dbReference>
<dbReference type="PROSITE" id="PS00723">
    <property type="entry name" value="POLYPRENYL_SYNTHASE_1"/>
    <property type="match status" value="1"/>
</dbReference>
<evidence type="ECO:0000313" key="7">
    <source>
        <dbReference type="EMBL" id="MFC6397044.1"/>
    </source>
</evidence>
<keyword evidence="8" id="KW-1185">Reference proteome</keyword>
<evidence type="ECO:0000256" key="5">
    <source>
        <dbReference type="ARBA" id="ARBA00022842"/>
    </source>
</evidence>
<evidence type="ECO:0000256" key="6">
    <source>
        <dbReference type="RuleBase" id="RU004466"/>
    </source>
</evidence>
<evidence type="ECO:0000313" key="8">
    <source>
        <dbReference type="Proteomes" id="UP001596266"/>
    </source>
</evidence>
<keyword evidence="3 6" id="KW-0808">Transferase</keyword>
<dbReference type="EMBL" id="JBHSUA010000018">
    <property type="protein sequence ID" value="MFC6397044.1"/>
    <property type="molecule type" value="Genomic_DNA"/>
</dbReference>
<dbReference type="Proteomes" id="UP001596266">
    <property type="component" value="Unassembled WGS sequence"/>
</dbReference>